<evidence type="ECO:0000313" key="1">
    <source>
        <dbReference type="EMBL" id="JAH52080.1"/>
    </source>
</evidence>
<sequence length="32" mass="3726">MQLTPACKVPVPLLFKLGQVKEQHIFLPYRVM</sequence>
<accession>A0A0E9TGN3</accession>
<dbReference type="AlphaFoldDB" id="A0A0E9TGN3"/>
<dbReference type="EMBL" id="GBXM01056497">
    <property type="protein sequence ID" value="JAH52080.1"/>
    <property type="molecule type" value="Transcribed_RNA"/>
</dbReference>
<reference evidence="1" key="2">
    <citation type="journal article" date="2015" name="Fish Shellfish Immunol.">
        <title>Early steps in the European eel (Anguilla anguilla)-Vibrio vulnificus interaction in the gills: Role of the RtxA13 toxin.</title>
        <authorList>
            <person name="Callol A."/>
            <person name="Pajuelo D."/>
            <person name="Ebbesson L."/>
            <person name="Teles M."/>
            <person name="MacKenzie S."/>
            <person name="Amaro C."/>
        </authorList>
    </citation>
    <scope>NUCLEOTIDE SEQUENCE</scope>
</reference>
<protein>
    <submittedName>
        <fullName evidence="1">Uncharacterized protein</fullName>
    </submittedName>
</protein>
<name>A0A0E9TGN3_ANGAN</name>
<organism evidence="1">
    <name type="scientific">Anguilla anguilla</name>
    <name type="common">European freshwater eel</name>
    <name type="synonym">Muraena anguilla</name>
    <dbReference type="NCBI Taxonomy" id="7936"/>
    <lineage>
        <taxon>Eukaryota</taxon>
        <taxon>Metazoa</taxon>
        <taxon>Chordata</taxon>
        <taxon>Craniata</taxon>
        <taxon>Vertebrata</taxon>
        <taxon>Euteleostomi</taxon>
        <taxon>Actinopterygii</taxon>
        <taxon>Neopterygii</taxon>
        <taxon>Teleostei</taxon>
        <taxon>Anguilliformes</taxon>
        <taxon>Anguillidae</taxon>
        <taxon>Anguilla</taxon>
    </lineage>
</organism>
<reference evidence="1" key="1">
    <citation type="submission" date="2014-11" db="EMBL/GenBank/DDBJ databases">
        <authorList>
            <person name="Amaro Gonzalez C."/>
        </authorList>
    </citation>
    <scope>NUCLEOTIDE SEQUENCE</scope>
</reference>
<proteinExistence type="predicted"/>